<dbReference type="EMBL" id="PGCI01000114">
    <property type="protein sequence ID" value="PLW39531.1"/>
    <property type="molecule type" value="Genomic_DNA"/>
</dbReference>
<organism evidence="1 2">
    <name type="scientific">Puccinia coronata f. sp. avenae</name>
    <dbReference type="NCBI Taxonomy" id="200324"/>
    <lineage>
        <taxon>Eukaryota</taxon>
        <taxon>Fungi</taxon>
        <taxon>Dikarya</taxon>
        <taxon>Basidiomycota</taxon>
        <taxon>Pucciniomycotina</taxon>
        <taxon>Pucciniomycetes</taxon>
        <taxon>Pucciniales</taxon>
        <taxon>Pucciniaceae</taxon>
        <taxon>Puccinia</taxon>
    </lineage>
</organism>
<protein>
    <submittedName>
        <fullName evidence="1">Uncharacterized protein</fullName>
    </submittedName>
</protein>
<dbReference type="Proteomes" id="UP000235392">
    <property type="component" value="Unassembled WGS sequence"/>
</dbReference>
<comment type="caution">
    <text evidence="1">The sequence shown here is derived from an EMBL/GenBank/DDBJ whole genome shotgun (WGS) entry which is preliminary data.</text>
</comment>
<proteinExistence type="predicted"/>
<evidence type="ECO:0000313" key="1">
    <source>
        <dbReference type="EMBL" id="PLW39531.1"/>
    </source>
</evidence>
<accession>A0A2N5UP45</accession>
<reference evidence="1 2" key="1">
    <citation type="submission" date="2017-11" db="EMBL/GenBank/DDBJ databases">
        <title>De novo assembly and phasing of dikaryotic genomes from two isolates of Puccinia coronata f. sp. avenae, the causal agent of oat crown rust.</title>
        <authorList>
            <person name="Miller M.E."/>
            <person name="Zhang Y."/>
            <person name="Omidvar V."/>
            <person name="Sperschneider J."/>
            <person name="Schwessinger B."/>
            <person name="Raley C."/>
            <person name="Palmer J.M."/>
            <person name="Garnica D."/>
            <person name="Upadhyaya N."/>
            <person name="Rathjen J."/>
            <person name="Taylor J.M."/>
            <person name="Park R.F."/>
            <person name="Dodds P.N."/>
            <person name="Hirsch C.D."/>
            <person name="Kianian S.F."/>
            <person name="Figueroa M."/>
        </authorList>
    </citation>
    <scope>NUCLEOTIDE SEQUENCE [LARGE SCALE GENOMIC DNA]</scope>
    <source>
        <strain evidence="1">12SD80</strain>
    </source>
</reference>
<sequence>MIVASILSWILAHPPLRWALRCWVHYFYFLSIDCQLVVSPTNYLFIISTDLCNLQSLRLFTWVRRAQDKDVREINVRQSEIDGNIDHRRQVNPITFLQISSSLRFAYWMPTGDAQSFIS</sequence>
<name>A0A2N5UP45_9BASI</name>
<dbReference type="AlphaFoldDB" id="A0A2N5UP45"/>
<gene>
    <name evidence="1" type="ORF">PCASD_07654</name>
</gene>
<evidence type="ECO:0000313" key="2">
    <source>
        <dbReference type="Proteomes" id="UP000235392"/>
    </source>
</evidence>